<dbReference type="CDD" id="cd00590">
    <property type="entry name" value="RRM_SF"/>
    <property type="match status" value="1"/>
</dbReference>
<name>A0A5J4U930_9EUKA</name>
<dbReference type="EMBL" id="SNRW01019416">
    <property type="protein sequence ID" value="KAA6366402.1"/>
    <property type="molecule type" value="Genomic_DNA"/>
</dbReference>
<comment type="subcellular location">
    <subcellularLocation>
        <location evidence="1">Nucleus</location>
    </subcellularLocation>
</comment>
<reference evidence="5 6" key="1">
    <citation type="submission" date="2019-03" db="EMBL/GenBank/DDBJ databases">
        <title>Single cell metagenomics reveals metabolic interactions within the superorganism composed of flagellate Streblomastix strix and complex community of Bacteroidetes bacteria on its surface.</title>
        <authorList>
            <person name="Treitli S.C."/>
            <person name="Kolisko M."/>
            <person name="Husnik F."/>
            <person name="Keeling P."/>
            <person name="Hampl V."/>
        </authorList>
    </citation>
    <scope>NUCLEOTIDE SEQUENCE [LARGE SCALE GENOMIC DNA]</scope>
    <source>
        <strain evidence="5">ST1C</strain>
    </source>
</reference>
<dbReference type="GO" id="GO:0017069">
    <property type="term" value="F:snRNA binding"/>
    <property type="evidence" value="ECO:0007669"/>
    <property type="project" value="TreeGrafter"/>
</dbReference>
<dbReference type="Pfam" id="PF00076">
    <property type="entry name" value="RRM_1"/>
    <property type="match status" value="1"/>
</dbReference>
<dbReference type="InterPro" id="IPR000504">
    <property type="entry name" value="RRM_dom"/>
</dbReference>
<dbReference type="AlphaFoldDB" id="A0A5J4U930"/>
<keyword evidence="3" id="KW-0694">RNA-binding</keyword>
<feature type="non-terminal residue" evidence="5">
    <location>
        <position position="226"/>
    </location>
</feature>
<dbReference type="Proteomes" id="UP000324800">
    <property type="component" value="Unassembled WGS sequence"/>
</dbReference>
<accession>A0A5J4U930</accession>
<protein>
    <recommendedName>
        <fullName evidence="4">RRM domain-containing protein</fullName>
    </recommendedName>
</protein>
<dbReference type="Gene3D" id="3.30.70.330">
    <property type="match status" value="1"/>
</dbReference>
<evidence type="ECO:0000259" key="4">
    <source>
        <dbReference type="PROSITE" id="PS50102"/>
    </source>
</evidence>
<dbReference type="InterPro" id="IPR012677">
    <property type="entry name" value="Nucleotide-bd_a/b_plait_sf"/>
</dbReference>
<evidence type="ECO:0000313" key="5">
    <source>
        <dbReference type="EMBL" id="KAA6366402.1"/>
    </source>
</evidence>
<dbReference type="GO" id="GO:0071011">
    <property type="term" value="C:precatalytic spliceosome"/>
    <property type="evidence" value="ECO:0007669"/>
    <property type="project" value="TreeGrafter"/>
</dbReference>
<feature type="domain" description="RRM" evidence="4">
    <location>
        <begin position="139"/>
        <end position="215"/>
    </location>
</feature>
<organism evidence="5 6">
    <name type="scientific">Streblomastix strix</name>
    <dbReference type="NCBI Taxonomy" id="222440"/>
    <lineage>
        <taxon>Eukaryota</taxon>
        <taxon>Metamonada</taxon>
        <taxon>Preaxostyla</taxon>
        <taxon>Oxymonadida</taxon>
        <taxon>Streblomastigidae</taxon>
        <taxon>Streblomastix</taxon>
    </lineage>
</organism>
<dbReference type="OrthoDB" id="752362at2759"/>
<dbReference type="InterPro" id="IPR051183">
    <property type="entry name" value="U1_U11-U12_snRNP_70-35kDa"/>
</dbReference>
<evidence type="ECO:0000256" key="1">
    <source>
        <dbReference type="ARBA" id="ARBA00004123"/>
    </source>
</evidence>
<comment type="caution">
    <text evidence="5">The sequence shown here is derived from an EMBL/GenBank/DDBJ whole genome shotgun (WGS) entry which is preliminary data.</text>
</comment>
<dbReference type="PROSITE" id="PS50102">
    <property type="entry name" value="RRM"/>
    <property type="match status" value="1"/>
</dbReference>
<dbReference type="SMART" id="SM00360">
    <property type="entry name" value="RRM"/>
    <property type="match status" value="1"/>
</dbReference>
<dbReference type="InterPro" id="IPR035979">
    <property type="entry name" value="RBD_domain_sf"/>
</dbReference>
<dbReference type="SUPFAM" id="SSF54928">
    <property type="entry name" value="RNA-binding domain, RBD"/>
    <property type="match status" value="1"/>
</dbReference>
<keyword evidence="2" id="KW-0539">Nucleus</keyword>
<evidence type="ECO:0000256" key="3">
    <source>
        <dbReference type="PROSITE-ProRule" id="PRU00176"/>
    </source>
</evidence>
<sequence>MTYWGALVKLDGENVNEDTLMQKFIPQGALGLTLEFVQPDSDEMQAFIAFNSQQEAEQAHKYADGLVVEGMILEPIEVQQRNLPIPIPQVKQHAIHVVDLQPVPIIKDYSPPISVIQPQQVLNSLQDKQSQSQDVLDQKGIFIKNLNPGTTEDDLKLIFSTYQFTQCKIPQSQTQDKPHYGIVDFKNEQDANRALQYSNGMVIHGYKIFVEYKRDNKREKSQSPHT</sequence>
<evidence type="ECO:0000313" key="6">
    <source>
        <dbReference type="Proteomes" id="UP000324800"/>
    </source>
</evidence>
<evidence type="ECO:0000256" key="2">
    <source>
        <dbReference type="ARBA" id="ARBA00023242"/>
    </source>
</evidence>
<gene>
    <name evidence="5" type="ORF">EZS28_038070</name>
</gene>
<dbReference type="PANTHER" id="PTHR13952">
    <property type="entry name" value="U1 SMALL NUCLEAR RIBONUCLEOPROTEIN 70 KD"/>
    <property type="match status" value="1"/>
</dbReference>
<dbReference type="GO" id="GO:0003729">
    <property type="term" value="F:mRNA binding"/>
    <property type="evidence" value="ECO:0007669"/>
    <property type="project" value="TreeGrafter"/>
</dbReference>
<proteinExistence type="predicted"/>
<dbReference type="GO" id="GO:0000398">
    <property type="term" value="P:mRNA splicing, via spliceosome"/>
    <property type="evidence" value="ECO:0007669"/>
    <property type="project" value="TreeGrafter"/>
</dbReference>